<dbReference type="RefSeq" id="XP_007323152.1">
    <property type="nucleotide sequence ID" value="XM_007323090.1"/>
</dbReference>
<protein>
    <submittedName>
        <fullName evidence="2">Uncharacterized protein</fullName>
    </submittedName>
</protein>
<feature type="region of interest" description="Disordered" evidence="1">
    <location>
        <begin position="23"/>
        <end position="61"/>
    </location>
</feature>
<organism>
    <name type="scientific">Serpula lacrymans var. lacrymans (strain S7.9)</name>
    <name type="common">Dry rot fungus</name>
    <dbReference type="NCBI Taxonomy" id="578457"/>
    <lineage>
        <taxon>Eukaryota</taxon>
        <taxon>Fungi</taxon>
        <taxon>Dikarya</taxon>
        <taxon>Basidiomycota</taxon>
        <taxon>Agaricomycotina</taxon>
        <taxon>Agaricomycetes</taxon>
        <taxon>Agaricomycetidae</taxon>
        <taxon>Boletales</taxon>
        <taxon>Coniophorineae</taxon>
        <taxon>Serpulaceae</taxon>
        <taxon>Serpula</taxon>
    </lineage>
</organism>
<sequence>MLPGSSLKWCGCGGGDEVAAAVMQGGEGGGGEVVMEERRRRRRRGGGRERGGREEDDDEDEEIGGYWCTYEEAFMGLGWNNMRYIIETALLHGQLLNRTVITPSFVYAAIQEEEERWQWCKEEEAVNDERKYAPLENYIQALGVCTSSPAGFCHISSCTVAQTQNHSWLTNRLVVTLRAGRLGWLAGCWLRCEVAVVTVKRVVNFAIVKRPVMNKWGVVFWWSIFISDDDTVLRANTVTQERYVSPRTSQTMLQWFYRLKCEYTALDITEEALATSQALLDQRGRVHQDGGSRTARKAKKKKATAKKQVVATERWGKWEVVQRLATR</sequence>
<dbReference type="KEGG" id="sla:SERLADRAFT_411256"/>
<name>F8P9S8_SERL9</name>
<accession>F8P9S8</accession>
<dbReference type="HOGENOM" id="CLU_850366_0_0_1"/>
<reference evidence="2" key="1">
    <citation type="submission" date="2011-04" db="EMBL/GenBank/DDBJ databases">
        <title>Evolution of plant cell wall degrading machinery underlies the functional diversity of forest fungi.</title>
        <authorList>
            <consortium name="US DOE Joint Genome Institute (JGI-PGF)"/>
            <person name="Eastwood D.C."/>
            <person name="Floudas D."/>
            <person name="Binder M."/>
            <person name="Majcherczyk A."/>
            <person name="Schneider P."/>
            <person name="Aerts A."/>
            <person name="Asiegbu F.O."/>
            <person name="Baker S.E."/>
            <person name="Barry K."/>
            <person name="Bendiksby M."/>
            <person name="Blumentritt M."/>
            <person name="Coutinho P.M."/>
            <person name="Cullen D."/>
            <person name="Cullen D."/>
            <person name="Gathman A."/>
            <person name="Goodell B."/>
            <person name="Henrissat B."/>
            <person name="Ihrmark K."/>
            <person name="Kauserud H."/>
            <person name="Kohler A."/>
            <person name="LaButti K."/>
            <person name="Lapidus A."/>
            <person name="Lavin J.L."/>
            <person name="Lee Y.-H."/>
            <person name="Lindquist E."/>
            <person name="Lilly W."/>
            <person name="Lucas S."/>
            <person name="Morin E."/>
            <person name="Murat C."/>
            <person name="Oguiza J.A."/>
            <person name="Park J."/>
            <person name="Pisabarro A.G."/>
            <person name="Riley R."/>
            <person name="Rosling A."/>
            <person name="Salamov A."/>
            <person name="Schmidt O."/>
            <person name="Schmutz J."/>
            <person name="Skrede I."/>
            <person name="Stenlid J."/>
            <person name="Wiebenga A."/>
            <person name="Xie X."/>
            <person name="Kues U."/>
            <person name="Hibbett D.S."/>
            <person name="Hoffmeister D."/>
            <person name="Hogberg N."/>
            <person name="Martin F."/>
            <person name="Grigoriev I.V."/>
            <person name="Watkinson S.C."/>
        </authorList>
    </citation>
    <scope>NUCLEOTIDE SEQUENCE</scope>
    <source>
        <strain evidence="2">S7.9</strain>
    </source>
</reference>
<dbReference type="OrthoDB" id="3345970at2759"/>
<dbReference type="EMBL" id="GL945441">
    <property type="protein sequence ID" value="EGO20407.1"/>
    <property type="molecule type" value="Genomic_DNA"/>
</dbReference>
<dbReference type="GeneID" id="18812931"/>
<evidence type="ECO:0000313" key="2">
    <source>
        <dbReference type="EMBL" id="EGO20407.1"/>
    </source>
</evidence>
<dbReference type="Proteomes" id="UP000008064">
    <property type="component" value="Unassembled WGS sequence"/>
</dbReference>
<dbReference type="AlphaFoldDB" id="F8P9S8"/>
<proteinExistence type="predicted"/>
<gene>
    <name evidence="2" type="ORF">SERLADRAFT_411256</name>
</gene>
<evidence type="ECO:0000256" key="1">
    <source>
        <dbReference type="SAM" id="MobiDB-lite"/>
    </source>
</evidence>